<evidence type="ECO:0000313" key="3">
    <source>
        <dbReference type="Proteomes" id="UP001271640"/>
    </source>
</evidence>
<dbReference type="Pfam" id="PF14564">
    <property type="entry name" value="Membrane_bind"/>
    <property type="match status" value="1"/>
</dbReference>
<feature type="domain" description="Calcium-dependent cell adhesion molecule 1 membrane-binding" evidence="1">
    <location>
        <begin position="17"/>
        <end position="130"/>
    </location>
</feature>
<dbReference type="InterPro" id="IPR029283">
    <property type="entry name" value="Membrane-bd"/>
</dbReference>
<protein>
    <recommendedName>
        <fullName evidence="1">Calcium-dependent cell adhesion molecule 1 membrane-binding domain-containing protein</fullName>
    </recommendedName>
</protein>
<dbReference type="EMBL" id="VCDP01000004">
    <property type="protein sequence ID" value="MDX7997895.1"/>
    <property type="molecule type" value="Genomic_DNA"/>
</dbReference>
<comment type="caution">
    <text evidence="2">The sequence shown here is derived from an EMBL/GenBank/DDBJ whole genome shotgun (WGS) entry which is preliminary data.</text>
</comment>
<dbReference type="InterPro" id="IPR038423">
    <property type="entry name" value="CAD_C_sf"/>
</dbReference>
<evidence type="ECO:0000259" key="1">
    <source>
        <dbReference type="Pfam" id="PF14564"/>
    </source>
</evidence>
<accession>A0ABU4SH45</accession>
<evidence type="ECO:0000313" key="2">
    <source>
        <dbReference type="EMBL" id="MDX7997895.1"/>
    </source>
</evidence>
<gene>
    <name evidence="2" type="ORF">FE394_01445</name>
</gene>
<name>A0ABU4SH45_9GAMM</name>
<organism evidence="2 3">
    <name type="scientific">Xenorhabdus littoralis</name>
    <dbReference type="NCBI Taxonomy" id="2582835"/>
    <lineage>
        <taxon>Bacteria</taxon>
        <taxon>Pseudomonadati</taxon>
        <taxon>Pseudomonadota</taxon>
        <taxon>Gammaproteobacteria</taxon>
        <taxon>Enterobacterales</taxon>
        <taxon>Morganellaceae</taxon>
        <taxon>Xenorhabdus</taxon>
    </lineage>
</organism>
<dbReference type="RefSeq" id="WP_319924621.1">
    <property type="nucleotide sequence ID" value="NZ_VCDP01000004.1"/>
</dbReference>
<sequence length="132" mass="14843">MIETSNIEGYRQSNFLISLKLIDTTDAKSGTYLMILDAEGISDAKIPSVKVGSKVEYVHIPSKASSNRITCAIYIRNEDNRSYPVVGTIYLSYHPSSGLVDITKLKISSDSQLNLYVDRIDNTKFDFRLKEK</sequence>
<proteinExistence type="predicted"/>
<dbReference type="Proteomes" id="UP001271640">
    <property type="component" value="Unassembled WGS sequence"/>
</dbReference>
<dbReference type="Gene3D" id="2.60.40.1720">
    <property type="entry name" value="Calcium-dependent cell adhesion molecule-1"/>
    <property type="match status" value="1"/>
</dbReference>
<reference evidence="3" key="1">
    <citation type="journal article" date="2024" name="Toxins">
        <title>Genome Sequence Analysis of Native Xenorhabdus Strains Isolated from Entomopathogenic Nematodes in Argentina.</title>
        <authorList>
            <person name="Palma L."/>
            <person name="Frizzo L."/>
            <person name="Kaiser S."/>
            <person name="Berry C."/>
            <person name="Caballero P."/>
            <person name="Bode H.B."/>
            <person name="Del Valle E.E."/>
        </authorList>
    </citation>
    <scope>NUCLEOTIDE SEQUENCE [LARGE SCALE GENOMIC DNA]</scope>
    <source>
        <strain evidence="3">Reich</strain>
    </source>
</reference>
<keyword evidence="3" id="KW-1185">Reference proteome</keyword>